<keyword evidence="3" id="KW-1185">Reference proteome</keyword>
<evidence type="ECO:0000313" key="3">
    <source>
        <dbReference type="Proteomes" id="UP001337655"/>
    </source>
</evidence>
<dbReference type="Pfam" id="PF00583">
    <property type="entry name" value="Acetyltransf_1"/>
    <property type="match status" value="1"/>
</dbReference>
<dbReference type="AlphaFoldDB" id="A0AAV9PG39"/>
<dbReference type="Gene3D" id="3.40.630.30">
    <property type="match status" value="1"/>
</dbReference>
<dbReference type="GO" id="GO:0016747">
    <property type="term" value="F:acyltransferase activity, transferring groups other than amino-acyl groups"/>
    <property type="evidence" value="ECO:0007669"/>
    <property type="project" value="InterPro"/>
</dbReference>
<feature type="domain" description="N-acetyltransferase" evidence="1">
    <location>
        <begin position="3"/>
        <end position="205"/>
    </location>
</feature>
<dbReference type="InterPro" id="IPR052523">
    <property type="entry name" value="Trichothecene_AcTrans"/>
</dbReference>
<sequence length="205" mass="23444">MPITIEPCKYDDAETMIITGEAAFAEDALNNAIFDPKQGTPEEAFEYRNWRITITKQRLSGEGKYYFKAMDDSNGRLVGYIGLVDPKVDIHAQSKAPHPDFVNMEFFERVHERIEEAKRKWVGGREDVWYVASMCVHPDYQGQGIAKRLMQRGLEEVDKVREEVMLEGTAAALKLYRSCGFELLEEIVLLDGRCTLAVMMRRAKA</sequence>
<dbReference type="InterPro" id="IPR000182">
    <property type="entry name" value="GNAT_dom"/>
</dbReference>
<dbReference type="SUPFAM" id="SSF55729">
    <property type="entry name" value="Acyl-CoA N-acyltransferases (Nat)"/>
    <property type="match status" value="1"/>
</dbReference>
<dbReference type="EMBL" id="JAVRRT010000004">
    <property type="protein sequence ID" value="KAK5172677.1"/>
    <property type="molecule type" value="Genomic_DNA"/>
</dbReference>
<comment type="caution">
    <text evidence="2">The sequence shown here is derived from an EMBL/GenBank/DDBJ whole genome shotgun (WGS) entry which is preliminary data.</text>
</comment>
<dbReference type="CDD" id="cd04301">
    <property type="entry name" value="NAT_SF"/>
    <property type="match status" value="1"/>
</dbReference>
<evidence type="ECO:0000259" key="1">
    <source>
        <dbReference type="PROSITE" id="PS51186"/>
    </source>
</evidence>
<name>A0AAV9PG39_9PEZI</name>
<proteinExistence type="predicted"/>
<dbReference type="PROSITE" id="PS51186">
    <property type="entry name" value="GNAT"/>
    <property type="match status" value="1"/>
</dbReference>
<dbReference type="InterPro" id="IPR016181">
    <property type="entry name" value="Acyl_CoA_acyltransferase"/>
</dbReference>
<gene>
    <name evidence="2" type="ORF">LTR77_002797</name>
</gene>
<dbReference type="GeneID" id="89924144"/>
<dbReference type="PANTHER" id="PTHR42791:SF2">
    <property type="entry name" value="N-ACETYLTRANSFERASE DOMAIN-CONTAINING PROTEIN"/>
    <property type="match status" value="1"/>
</dbReference>
<evidence type="ECO:0000313" key="2">
    <source>
        <dbReference type="EMBL" id="KAK5172677.1"/>
    </source>
</evidence>
<protein>
    <recommendedName>
        <fullName evidence="1">N-acetyltransferase domain-containing protein</fullName>
    </recommendedName>
</protein>
<dbReference type="Proteomes" id="UP001337655">
    <property type="component" value="Unassembled WGS sequence"/>
</dbReference>
<reference evidence="2 3" key="1">
    <citation type="submission" date="2023-08" db="EMBL/GenBank/DDBJ databases">
        <title>Black Yeasts Isolated from many extreme environments.</title>
        <authorList>
            <person name="Coleine C."/>
            <person name="Stajich J.E."/>
            <person name="Selbmann L."/>
        </authorList>
    </citation>
    <scope>NUCLEOTIDE SEQUENCE [LARGE SCALE GENOMIC DNA]</scope>
    <source>
        <strain evidence="2 3">CCFEE 5935</strain>
    </source>
</reference>
<accession>A0AAV9PG39</accession>
<dbReference type="PANTHER" id="PTHR42791">
    <property type="entry name" value="GNAT FAMILY ACETYLTRANSFERASE"/>
    <property type="match status" value="1"/>
</dbReference>
<dbReference type="RefSeq" id="XP_064661395.1">
    <property type="nucleotide sequence ID" value="XM_064800056.1"/>
</dbReference>
<organism evidence="2 3">
    <name type="scientific">Saxophila tyrrhenica</name>
    <dbReference type="NCBI Taxonomy" id="1690608"/>
    <lineage>
        <taxon>Eukaryota</taxon>
        <taxon>Fungi</taxon>
        <taxon>Dikarya</taxon>
        <taxon>Ascomycota</taxon>
        <taxon>Pezizomycotina</taxon>
        <taxon>Dothideomycetes</taxon>
        <taxon>Dothideomycetidae</taxon>
        <taxon>Mycosphaerellales</taxon>
        <taxon>Extremaceae</taxon>
        <taxon>Saxophila</taxon>
    </lineage>
</organism>